<evidence type="ECO:0000256" key="4">
    <source>
        <dbReference type="ARBA" id="ARBA00022676"/>
    </source>
</evidence>
<evidence type="ECO:0000256" key="10">
    <source>
        <dbReference type="ARBA" id="ARBA00049506"/>
    </source>
</evidence>
<gene>
    <name evidence="13" type="ORF">M0813_22314</name>
</gene>
<comment type="subcellular location">
    <subcellularLocation>
        <location evidence="1">Endoplasmic reticulum membrane</location>
        <topology evidence="1">Multi-pass membrane protein</topology>
    </subcellularLocation>
</comment>
<dbReference type="EC" id="2.4.1.258" evidence="3"/>
<feature type="transmembrane region" description="Helical" evidence="12">
    <location>
        <begin position="414"/>
        <end position="431"/>
    </location>
</feature>
<organism evidence="13 14">
    <name type="scientific">Anaeramoeba flamelloides</name>
    <dbReference type="NCBI Taxonomy" id="1746091"/>
    <lineage>
        <taxon>Eukaryota</taxon>
        <taxon>Metamonada</taxon>
        <taxon>Anaeramoebidae</taxon>
        <taxon>Anaeramoeba</taxon>
    </lineage>
</organism>
<evidence type="ECO:0000256" key="2">
    <source>
        <dbReference type="ARBA" id="ARBA00004922"/>
    </source>
</evidence>
<feature type="compositionally biased region" description="Basic residues" evidence="11">
    <location>
        <begin position="148"/>
        <end position="168"/>
    </location>
</feature>
<feature type="transmembrane region" description="Helical" evidence="12">
    <location>
        <begin position="437"/>
        <end position="454"/>
    </location>
</feature>
<evidence type="ECO:0000256" key="12">
    <source>
        <dbReference type="SAM" id="Phobius"/>
    </source>
</evidence>
<dbReference type="InterPro" id="IPR007873">
    <property type="entry name" value="Glycosyltransferase_ALG3"/>
</dbReference>
<keyword evidence="7" id="KW-0256">Endoplasmic reticulum</keyword>
<keyword evidence="9 12" id="KW-0472">Membrane</keyword>
<comment type="caution">
    <text evidence="13">The sequence shown here is derived from an EMBL/GenBank/DDBJ whole genome shotgun (WGS) entry which is preliminary data.</text>
</comment>
<keyword evidence="4" id="KW-0328">Glycosyltransferase</keyword>
<feature type="transmembrane region" description="Helical" evidence="12">
    <location>
        <begin position="275"/>
        <end position="295"/>
    </location>
</feature>
<keyword evidence="5" id="KW-0808">Transferase</keyword>
<dbReference type="PANTHER" id="PTHR12646">
    <property type="entry name" value="NOT56 - RELATED"/>
    <property type="match status" value="1"/>
</dbReference>
<keyword evidence="14" id="KW-1185">Reference proteome</keyword>
<sequence length="469" mass="55002">MKIPSFLQPIFNLLTNPKKTRVVLILVLCCELILNFFIVQKVPYTEIDWEAYMDEVAGPLVHDEWDYTKLRGGTGPLVYPAGFVWLYGLLYKLTDSGLNIKRAQYIFIGFYMVFIFIVLNLYAIVIEQNSNNKDKVKGEKEQNNQNKSKNKSKNKNKNKNKNNKKQQNGKKQEKEQVKEKRSNVSSLLTKFEFQPWILLCLAFSRRIHSIFVLRLFNDPLAMLLFYFSVYLMIKNRWWVGCFVYSLAVSIKMNIFLFAPGLLLLMLKTHSFIKTIFLLAVCAITQVVLAIPFLLVNPLGYLNKSFELSRKFFYIWSVNWQFLPEDFFLSNAWSYGLLALQLGCYILFATKKWISHEKSYKNALNKGKVTAEHFIYILFTSNFIGIVFSRSLHYQFFVWYYHTIPYLLIKTKIHWVFQILILLAIEVVWNVYPPNAYASLALNLLHLIVLILLFLKPVPKPRSENTKKTN</sequence>
<evidence type="ECO:0000256" key="6">
    <source>
        <dbReference type="ARBA" id="ARBA00022692"/>
    </source>
</evidence>
<dbReference type="Pfam" id="PF05208">
    <property type="entry name" value="ALG3"/>
    <property type="match status" value="2"/>
</dbReference>
<evidence type="ECO:0000313" key="13">
    <source>
        <dbReference type="EMBL" id="KAJ6243176.1"/>
    </source>
</evidence>
<feature type="transmembrane region" description="Helical" evidence="12">
    <location>
        <begin position="105"/>
        <end position="125"/>
    </location>
</feature>
<dbReference type="EMBL" id="JAOAOG010000172">
    <property type="protein sequence ID" value="KAJ6243176.1"/>
    <property type="molecule type" value="Genomic_DNA"/>
</dbReference>
<comment type="pathway">
    <text evidence="2">Protein modification; protein glycosylation.</text>
</comment>
<evidence type="ECO:0000256" key="3">
    <source>
        <dbReference type="ARBA" id="ARBA00011964"/>
    </source>
</evidence>
<evidence type="ECO:0000256" key="5">
    <source>
        <dbReference type="ARBA" id="ARBA00022679"/>
    </source>
</evidence>
<evidence type="ECO:0000256" key="11">
    <source>
        <dbReference type="SAM" id="MobiDB-lite"/>
    </source>
</evidence>
<protein>
    <recommendedName>
        <fullName evidence="3">dolichyl-P-Man:Man5GlcNAc2-PP-dolichol alpha-1,3-mannosyltransferase</fullName>
        <ecNumber evidence="3">2.4.1.258</ecNumber>
    </recommendedName>
</protein>
<feature type="transmembrane region" description="Helical" evidence="12">
    <location>
        <begin position="21"/>
        <end position="39"/>
    </location>
</feature>
<evidence type="ECO:0000256" key="7">
    <source>
        <dbReference type="ARBA" id="ARBA00022824"/>
    </source>
</evidence>
<reference evidence="13" key="1">
    <citation type="submission" date="2022-08" db="EMBL/GenBank/DDBJ databases">
        <title>Novel sulfate-reducing endosymbionts in the free-living metamonad Anaeramoeba.</title>
        <authorList>
            <person name="Jerlstrom-Hultqvist J."/>
            <person name="Cepicka I."/>
            <person name="Gallot-Lavallee L."/>
            <person name="Salas-Leiva D."/>
            <person name="Curtis B.A."/>
            <person name="Zahonova K."/>
            <person name="Pipaliya S."/>
            <person name="Dacks J."/>
            <person name="Roger A.J."/>
        </authorList>
    </citation>
    <scope>NUCLEOTIDE SEQUENCE</scope>
    <source>
        <strain evidence="13">Schooner1</strain>
    </source>
</reference>
<feature type="transmembrane region" description="Helical" evidence="12">
    <location>
        <begin position="326"/>
        <end position="347"/>
    </location>
</feature>
<feature type="transmembrane region" description="Helical" evidence="12">
    <location>
        <begin position="211"/>
        <end position="231"/>
    </location>
</feature>
<dbReference type="PANTHER" id="PTHR12646:SF0">
    <property type="entry name" value="DOL-P-MAN:MAN(5)GLCNAC(2)-PP-DOL ALPHA-1,3-MANNOSYLTRANSFERASE"/>
    <property type="match status" value="1"/>
</dbReference>
<evidence type="ECO:0000256" key="1">
    <source>
        <dbReference type="ARBA" id="ARBA00004477"/>
    </source>
</evidence>
<dbReference type="Proteomes" id="UP001150062">
    <property type="component" value="Unassembled WGS sequence"/>
</dbReference>
<feature type="region of interest" description="Disordered" evidence="11">
    <location>
        <begin position="134"/>
        <end position="178"/>
    </location>
</feature>
<name>A0ABQ8YF37_9EUKA</name>
<accession>A0ABQ8YF37</accession>
<feature type="transmembrane region" description="Helical" evidence="12">
    <location>
        <begin position="237"/>
        <end position="263"/>
    </location>
</feature>
<evidence type="ECO:0000256" key="9">
    <source>
        <dbReference type="ARBA" id="ARBA00023136"/>
    </source>
</evidence>
<feature type="transmembrane region" description="Helical" evidence="12">
    <location>
        <begin position="368"/>
        <end position="385"/>
    </location>
</feature>
<proteinExistence type="predicted"/>
<comment type="catalytic activity">
    <reaction evidence="10">
        <text>an alpha-D-Man-(1-&gt;2)-alpha-D-Man-(1-&gt;2)-alpha-D-Man-(1-&gt;3)-[alpha-D-Man-(1-&gt;6)]-beta-D-Man-(1-&gt;4)-beta-D-GlcNAc-(1-&gt;4)-alpha-D-GlcNAc-diphospho-di-trans,poly-cis-dolichol + a di-trans,poly-cis-dolichyl beta-D-mannosyl phosphate = an alpha-D-Man-(1-&gt;2)-alpha-D-Man-(1-&gt;2)-alpha-D-Man-(1-&gt;3)-[alpha-D-Man-(1-&gt;3)-alpha-D-Man-(1-&gt;6)]-beta-D-Man-(1-&gt;4)-beta-D-GlcNAc-(1-&gt;4)-alpha-D-GlcNAc-diphospho-di-trans,poly-cis-dolichol + a di-trans,poly-cis-dolichyl phosphate + H(+)</text>
        <dbReference type="Rhea" id="RHEA:29527"/>
        <dbReference type="Rhea" id="RHEA-COMP:19498"/>
        <dbReference type="Rhea" id="RHEA-COMP:19501"/>
        <dbReference type="Rhea" id="RHEA-COMP:19516"/>
        <dbReference type="Rhea" id="RHEA-COMP:19517"/>
        <dbReference type="ChEBI" id="CHEBI:15378"/>
        <dbReference type="ChEBI" id="CHEBI:57683"/>
        <dbReference type="ChEBI" id="CHEBI:58211"/>
        <dbReference type="ChEBI" id="CHEBI:132515"/>
        <dbReference type="ChEBI" id="CHEBI:132516"/>
        <dbReference type="EC" id="2.4.1.258"/>
    </reaction>
    <physiologicalReaction direction="left-to-right" evidence="10">
        <dbReference type="Rhea" id="RHEA:29528"/>
    </physiologicalReaction>
</comment>
<keyword evidence="8 12" id="KW-1133">Transmembrane helix</keyword>
<keyword evidence="6 12" id="KW-0812">Transmembrane</keyword>
<feature type="transmembrane region" description="Helical" evidence="12">
    <location>
        <begin position="77"/>
        <end position="93"/>
    </location>
</feature>
<evidence type="ECO:0000256" key="8">
    <source>
        <dbReference type="ARBA" id="ARBA00022989"/>
    </source>
</evidence>
<evidence type="ECO:0000313" key="14">
    <source>
        <dbReference type="Proteomes" id="UP001150062"/>
    </source>
</evidence>